<keyword evidence="3 6" id="KW-0812">Transmembrane</keyword>
<dbReference type="InterPro" id="IPR011701">
    <property type="entry name" value="MFS"/>
</dbReference>
<dbReference type="Gene3D" id="1.20.1250.20">
    <property type="entry name" value="MFS general substrate transporter like domains"/>
    <property type="match status" value="1"/>
</dbReference>
<evidence type="ECO:0000256" key="6">
    <source>
        <dbReference type="SAM" id="Phobius"/>
    </source>
</evidence>
<evidence type="ECO:0000256" key="3">
    <source>
        <dbReference type="ARBA" id="ARBA00022692"/>
    </source>
</evidence>
<feature type="transmembrane region" description="Helical" evidence="6">
    <location>
        <begin position="290"/>
        <end position="310"/>
    </location>
</feature>
<dbReference type="InterPro" id="IPR004752">
    <property type="entry name" value="AmpG_permease/AT-1"/>
</dbReference>
<dbReference type="InterPro" id="IPR036259">
    <property type="entry name" value="MFS_trans_sf"/>
</dbReference>
<dbReference type="Proteomes" id="UP001056201">
    <property type="component" value="Chromosome 1"/>
</dbReference>
<reference evidence="7" key="1">
    <citation type="submission" date="2022-05" db="EMBL/GenBank/DDBJ databases">
        <title>An RpoN-dependent PEP-CTERM gene is involved in floc formation of an Aquincola tertiaricarbonis strain.</title>
        <authorList>
            <person name="Qiu D."/>
            <person name="Xia M."/>
        </authorList>
    </citation>
    <scope>NUCLEOTIDE SEQUENCE</scope>
    <source>
        <strain evidence="7">RN12</strain>
    </source>
</reference>
<feature type="transmembrane region" description="Helical" evidence="6">
    <location>
        <begin position="317"/>
        <end position="340"/>
    </location>
</feature>
<sequence>MSAVLDRSIASPPLRPTLAQAMALLRQPKVALAVLLGLATGMPPVMVTVTLGFWLRSEGIALATIGFLSWVGLFFSFKFLWAPLVDALRLPWLARRLGHRRAWMLLGQLGAIAGILGMAATGPGGGLGLFAAWAMLTALASATQDIAVDAWRIESAADGEQEVMASAYVLGVRLGYFAGNVPIFAASAALGWPLAYACAALGGLAGLAAVAWAREPAAAVPLLGIAERAGLDGLLQALWRPLPLFWQQHGRASLPLVPLLALYFVPDGLINAMVAPLYADLGFNARQIAVVRGLFGFPAMLLGVVAAGWLGLRWGSVVALATGVSLAALSNAGFALLAWSGGLRSVWVPAAMFEGFSAGLAAAAMVALASRLTHRQATAAQFALLSSLMTLLPGLLGGLSGAAVEALQARGGPALDAYATWFLLTPLAALPPLVLLALLRRQASCPEGQP</sequence>
<dbReference type="Pfam" id="PF07690">
    <property type="entry name" value="MFS_1"/>
    <property type="match status" value="1"/>
</dbReference>
<feature type="transmembrane region" description="Helical" evidence="6">
    <location>
        <begin position="418"/>
        <end position="439"/>
    </location>
</feature>
<evidence type="ECO:0000313" key="7">
    <source>
        <dbReference type="EMBL" id="URI07089.1"/>
    </source>
</evidence>
<name>A0ABY4S3T2_AQUTE</name>
<evidence type="ECO:0000256" key="2">
    <source>
        <dbReference type="ARBA" id="ARBA00022448"/>
    </source>
</evidence>
<keyword evidence="4 6" id="KW-1133">Transmembrane helix</keyword>
<keyword evidence="8" id="KW-1185">Reference proteome</keyword>
<feature type="transmembrane region" description="Helical" evidence="6">
    <location>
        <begin position="102"/>
        <end position="121"/>
    </location>
</feature>
<dbReference type="RefSeq" id="WP_250195354.1">
    <property type="nucleotide sequence ID" value="NZ_CP097635.1"/>
</dbReference>
<feature type="transmembrane region" description="Helical" evidence="6">
    <location>
        <begin position="30"/>
        <end position="54"/>
    </location>
</feature>
<feature type="transmembrane region" description="Helical" evidence="6">
    <location>
        <begin position="194"/>
        <end position="213"/>
    </location>
</feature>
<evidence type="ECO:0000256" key="1">
    <source>
        <dbReference type="ARBA" id="ARBA00004141"/>
    </source>
</evidence>
<protein>
    <submittedName>
        <fullName evidence="7">MFS transporter</fullName>
    </submittedName>
</protein>
<proteinExistence type="predicted"/>
<accession>A0ABY4S3T2</accession>
<evidence type="ECO:0000313" key="8">
    <source>
        <dbReference type="Proteomes" id="UP001056201"/>
    </source>
</evidence>
<feature type="transmembrane region" description="Helical" evidence="6">
    <location>
        <begin position="382"/>
        <end position="406"/>
    </location>
</feature>
<feature type="transmembrane region" description="Helical" evidence="6">
    <location>
        <begin position="346"/>
        <end position="370"/>
    </location>
</feature>
<evidence type="ECO:0000256" key="5">
    <source>
        <dbReference type="ARBA" id="ARBA00023136"/>
    </source>
</evidence>
<dbReference type="PANTHER" id="PTHR12778">
    <property type="entry name" value="SOLUTE CARRIER FAMILY 33 ACETYL-COA TRANSPORTER -RELATED"/>
    <property type="match status" value="1"/>
</dbReference>
<dbReference type="EMBL" id="CP097635">
    <property type="protein sequence ID" value="URI07089.1"/>
    <property type="molecule type" value="Genomic_DNA"/>
</dbReference>
<organism evidence="7 8">
    <name type="scientific">Aquincola tertiaricarbonis</name>
    <dbReference type="NCBI Taxonomy" id="391953"/>
    <lineage>
        <taxon>Bacteria</taxon>
        <taxon>Pseudomonadati</taxon>
        <taxon>Pseudomonadota</taxon>
        <taxon>Betaproteobacteria</taxon>
        <taxon>Burkholderiales</taxon>
        <taxon>Sphaerotilaceae</taxon>
        <taxon>Aquincola</taxon>
    </lineage>
</organism>
<keyword evidence="5 6" id="KW-0472">Membrane</keyword>
<feature type="transmembrane region" description="Helical" evidence="6">
    <location>
        <begin position="256"/>
        <end position="278"/>
    </location>
</feature>
<keyword evidence="2" id="KW-0813">Transport</keyword>
<evidence type="ECO:0000256" key="4">
    <source>
        <dbReference type="ARBA" id="ARBA00022989"/>
    </source>
</evidence>
<feature type="transmembrane region" description="Helical" evidence="6">
    <location>
        <begin position="60"/>
        <end position="81"/>
    </location>
</feature>
<gene>
    <name evidence="7" type="ORF">MW290_00235</name>
</gene>
<dbReference type="PANTHER" id="PTHR12778:SF10">
    <property type="entry name" value="MAJOR FACILITATOR SUPERFAMILY DOMAIN-CONTAINING PROTEIN 3"/>
    <property type="match status" value="1"/>
</dbReference>
<comment type="subcellular location">
    <subcellularLocation>
        <location evidence="1">Membrane</location>
        <topology evidence="1">Multi-pass membrane protein</topology>
    </subcellularLocation>
</comment>
<dbReference type="SUPFAM" id="SSF103473">
    <property type="entry name" value="MFS general substrate transporter"/>
    <property type="match status" value="1"/>
</dbReference>